<reference evidence="4" key="2">
    <citation type="submission" date="2023-05" db="EMBL/GenBank/DDBJ databases">
        <authorList>
            <person name="Schelkunov M.I."/>
        </authorList>
    </citation>
    <scope>NUCLEOTIDE SEQUENCE</scope>
    <source>
        <strain evidence="4">Hsosn_3</strain>
        <tissue evidence="4">Leaf</tissue>
    </source>
</reference>
<dbReference type="GO" id="GO:0016746">
    <property type="term" value="F:acyltransferase activity"/>
    <property type="evidence" value="ECO:0007669"/>
    <property type="project" value="UniProtKB-KW"/>
</dbReference>
<dbReference type="Gene3D" id="3.30.559.10">
    <property type="entry name" value="Chloramphenicol acetyltransferase-like domain"/>
    <property type="match status" value="2"/>
</dbReference>
<dbReference type="PANTHER" id="PTHR31623:SF83">
    <property type="entry name" value="ACETYL-COA-BENZYLALCOHOL ACETYLTRANSFERASE-LIKE"/>
    <property type="match status" value="1"/>
</dbReference>
<comment type="caution">
    <text evidence="4">The sequence shown here is derived from an EMBL/GenBank/DDBJ whole genome shotgun (WGS) entry which is preliminary data.</text>
</comment>
<gene>
    <name evidence="4" type="ORF">POM88_030612</name>
</gene>
<dbReference type="InterPro" id="IPR023213">
    <property type="entry name" value="CAT-like_dom_sf"/>
</dbReference>
<reference evidence="4" key="1">
    <citation type="submission" date="2023-02" db="EMBL/GenBank/DDBJ databases">
        <title>Genome of toxic invasive species Heracleum sosnowskyi carries increased number of genes despite the absence of recent whole-genome duplications.</title>
        <authorList>
            <person name="Schelkunov M."/>
            <person name="Shtratnikova V."/>
            <person name="Makarenko M."/>
            <person name="Klepikova A."/>
            <person name="Omelchenko D."/>
            <person name="Novikova G."/>
            <person name="Obukhova E."/>
            <person name="Bogdanov V."/>
            <person name="Penin A."/>
            <person name="Logacheva M."/>
        </authorList>
    </citation>
    <scope>NUCLEOTIDE SEQUENCE</scope>
    <source>
        <strain evidence="4">Hsosn_3</strain>
        <tissue evidence="4">Leaf</tissue>
    </source>
</reference>
<evidence type="ECO:0000256" key="3">
    <source>
        <dbReference type="ARBA" id="ARBA00023315"/>
    </source>
</evidence>
<sequence length="441" mass="48830">MEGKIVSRRFVKPSVPTPDHLRTCKLSIFDQLAPPAHVPLVFIYEKFPVGGKLEQLVNSLSETLTRFYPFAGRFVKDGFYIDCNDDGVLCVEAKNDSDLSDFLKVAMQNMHLVNDLVPWADVGETTLATTPIIGIKVTIFKCGGIAVGTLASHVITDGFTADKFIHDWSTTSGDLLGSTNHATAPFSEMANFGVPLYFPSRDLSMDIKNITMPSSKMKQSKIVTKRFVFNEKSMSTLKAKVQDNVNLTKPTRVEVVISTIWKALISLPSTSKPRDSTLYLHLNLRGRTGITGTPPLASSCGNFYLELPTRFKQDTKSEGMVLQNLVGSFRKSLRTSLTNCSKISSTDGLFSEVAKHVNGIREDKSSDEVDVWLLSSLCRFPFYEVDFGWGKPKWVTTGGLPVEIIFLLDTKCGTGIEAIINLHETDMVQFEKDPDIIAFTS</sequence>
<comment type="similarity">
    <text evidence="1">Belongs to the plant acyltransferase family.</text>
</comment>
<dbReference type="Pfam" id="PF02458">
    <property type="entry name" value="Transferase"/>
    <property type="match status" value="1"/>
</dbReference>
<keyword evidence="2" id="KW-0808">Transferase</keyword>
<evidence type="ECO:0000256" key="2">
    <source>
        <dbReference type="ARBA" id="ARBA00022679"/>
    </source>
</evidence>
<evidence type="ECO:0000313" key="4">
    <source>
        <dbReference type="EMBL" id="KAK1374419.1"/>
    </source>
</evidence>
<proteinExistence type="inferred from homology"/>
<evidence type="ECO:0000256" key="1">
    <source>
        <dbReference type="ARBA" id="ARBA00009861"/>
    </source>
</evidence>
<dbReference type="Proteomes" id="UP001237642">
    <property type="component" value="Unassembled WGS sequence"/>
</dbReference>
<keyword evidence="5" id="KW-1185">Reference proteome</keyword>
<dbReference type="AlphaFoldDB" id="A0AAD8MIZ2"/>
<dbReference type="EMBL" id="JAUIZM010000007">
    <property type="protein sequence ID" value="KAK1374419.1"/>
    <property type="molecule type" value="Genomic_DNA"/>
</dbReference>
<evidence type="ECO:0000313" key="5">
    <source>
        <dbReference type="Proteomes" id="UP001237642"/>
    </source>
</evidence>
<name>A0AAD8MIZ2_9APIA</name>
<accession>A0AAD8MIZ2</accession>
<protein>
    <submittedName>
        <fullName evidence="4">Acetyl-CoA-benzylalcohol acetyltransferase-like</fullName>
    </submittedName>
</protein>
<organism evidence="4 5">
    <name type="scientific">Heracleum sosnowskyi</name>
    <dbReference type="NCBI Taxonomy" id="360622"/>
    <lineage>
        <taxon>Eukaryota</taxon>
        <taxon>Viridiplantae</taxon>
        <taxon>Streptophyta</taxon>
        <taxon>Embryophyta</taxon>
        <taxon>Tracheophyta</taxon>
        <taxon>Spermatophyta</taxon>
        <taxon>Magnoliopsida</taxon>
        <taxon>eudicotyledons</taxon>
        <taxon>Gunneridae</taxon>
        <taxon>Pentapetalae</taxon>
        <taxon>asterids</taxon>
        <taxon>campanulids</taxon>
        <taxon>Apiales</taxon>
        <taxon>Apiaceae</taxon>
        <taxon>Apioideae</taxon>
        <taxon>apioid superclade</taxon>
        <taxon>Tordylieae</taxon>
        <taxon>Tordyliinae</taxon>
        <taxon>Heracleum</taxon>
    </lineage>
</organism>
<dbReference type="PANTHER" id="PTHR31623">
    <property type="entry name" value="F21J9.9"/>
    <property type="match status" value="1"/>
</dbReference>
<keyword evidence="3" id="KW-0012">Acyltransferase</keyword>